<dbReference type="PANTHER" id="PTHR20208:SF10">
    <property type="entry name" value="STRUCTURE-SPECIFIC ENDONUCLEASE SUBUNIT SLX1"/>
    <property type="match status" value="1"/>
</dbReference>
<dbReference type="EMBL" id="AP019300">
    <property type="protein sequence ID" value="BBH01038.1"/>
    <property type="molecule type" value="Genomic_DNA"/>
</dbReference>
<dbReference type="GO" id="GO:0033557">
    <property type="term" value="C:Slx1-Slx4 complex"/>
    <property type="evidence" value="ECO:0007669"/>
    <property type="project" value="TreeGrafter"/>
</dbReference>
<name>A0A4Y1RAZ7_PRUDU</name>
<dbReference type="PANTHER" id="PTHR20208">
    <property type="entry name" value="STRUCTURE-SPECIFIC ENDONUCLEASE SUBUNIT SLX1"/>
    <property type="match status" value="1"/>
</dbReference>
<dbReference type="AlphaFoldDB" id="A0A4Y1RAZ7"/>
<organism evidence="1">
    <name type="scientific">Prunus dulcis</name>
    <name type="common">Almond</name>
    <name type="synonym">Amygdalus dulcis</name>
    <dbReference type="NCBI Taxonomy" id="3755"/>
    <lineage>
        <taxon>Eukaryota</taxon>
        <taxon>Viridiplantae</taxon>
        <taxon>Streptophyta</taxon>
        <taxon>Embryophyta</taxon>
        <taxon>Tracheophyta</taxon>
        <taxon>Spermatophyta</taxon>
        <taxon>Magnoliopsida</taxon>
        <taxon>eudicotyledons</taxon>
        <taxon>Gunneridae</taxon>
        <taxon>Pentapetalae</taxon>
        <taxon>rosids</taxon>
        <taxon>fabids</taxon>
        <taxon>Rosales</taxon>
        <taxon>Rosaceae</taxon>
        <taxon>Amygdaloideae</taxon>
        <taxon>Amygdaleae</taxon>
        <taxon>Prunus</taxon>
    </lineage>
</organism>
<dbReference type="GO" id="GO:0017108">
    <property type="term" value="F:5'-flap endonuclease activity"/>
    <property type="evidence" value="ECO:0007669"/>
    <property type="project" value="TreeGrafter"/>
</dbReference>
<protein>
    <submittedName>
        <fullName evidence="1">Excinuclease ABC, C subunit</fullName>
    </submittedName>
</protein>
<dbReference type="InterPro" id="IPR050381">
    <property type="entry name" value="SLX1_endonuclease"/>
</dbReference>
<dbReference type="Gene3D" id="3.40.1440.10">
    <property type="entry name" value="GIY-YIG endonuclease"/>
    <property type="match status" value="1"/>
</dbReference>
<proteinExistence type="predicted"/>
<sequence>MEFTVNPRRRIRQHNGEIAQGAWRTKRKRPWEMFELSWQNPTVSKAGRLLQALNPWEGFLNITVNFFSTQYSKHSADCPRLPEQMKVKVCSVDELPSCTKLSDDLFENEDEWCNEREIDEDMNIPVHYTKKQYRT</sequence>
<reference evidence="1" key="1">
    <citation type="journal article" date="2019" name="Science">
        <title>Mutation of a bHLH transcription factor allowed almond domestication.</title>
        <authorList>
            <person name="Sanchez-Perez R."/>
            <person name="Pavan S."/>
            <person name="Mazzeo R."/>
            <person name="Moldovan C."/>
            <person name="Aiese Cigliano R."/>
            <person name="Del Cueto J."/>
            <person name="Ricciardi F."/>
            <person name="Lotti C."/>
            <person name="Ricciardi L."/>
            <person name="Dicenta F."/>
            <person name="Lopez-Marques R.L."/>
            <person name="Lindberg Moller B."/>
        </authorList>
    </citation>
    <scope>NUCLEOTIDE SEQUENCE</scope>
</reference>
<dbReference type="GO" id="GO:0000724">
    <property type="term" value="P:double-strand break repair via homologous recombination"/>
    <property type="evidence" value="ECO:0007669"/>
    <property type="project" value="TreeGrafter"/>
</dbReference>
<dbReference type="GO" id="GO:0008821">
    <property type="term" value="F:crossover junction DNA endonuclease activity"/>
    <property type="evidence" value="ECO:0007669"/>
    <property type="project" value="TreeGrafter"/>
</dbReference>
<gene>
    <name evidence="1" type="ORF">Prudu_011184</name>
</gene>
<dbReference type="InterPro" id="IPR035901">
    <property type="entry name" value="GIY-YIG_endonuc_sf"/>
</dbReference>
<accession>A0A4Y1RAZ7</accession>
<evidence type="ECO:0000313" key="1">
    <source>
        <dbReference type="EMBL" id="BBH01038.1"/>
    </source>
</evidence>